<evidence type="ECO:0000313" key="3">
    <source>
        <dbReference type="Proteomes" id="UP001163846"/>
    </source>
</evidence>
<protein>
    <submittedName>
        <fullName evidence="2">Uncharacterized protein</fullName>
    </submittedName>
</protein>
<evidence type="ECO:0000313" key="2">
    <source>
        <dbReference type="EMBL" id="KAJ3838854.1"/>
    </source>
</evidence>
<dbReference type="CDD" id="cd21037">
    <property type="entry name" value="MLKL_NTD"/>
    <property type="match status" value="1"/>
</dbReference>
<dbReference type="InterPro" id="IPR036537">
    <property type="entry name" value="Adaptor_Cbl_N_dom_sf"/>
</dbReference>
<comment type="caution">
    <text evidence="2">The sequence shown here is derived from an EMBL/GenBank/DDBJ whole genome shotgun (WGS) entry which is preliminary data.</text>
</comment>
<dbReference type="Gene3D" id="1.20.930.20">
    <property type="entry name" value="Adaptor protein Cbl, N-terminal domain"/>
    <property type="match status" value="1"/>
</dbReference>
<dbReference type="InterPro" id="IPR059179">
    <property type="entry name" value="MLKL-like_MCAfunc"/>
</dbReference>
<accession>A0AA38P9L6</accession>
<sequence>MKIYTKLKGKISRRRGGRSILATAGSGGTGIADTSCGTPSRPFAKPPTRSIGWDLSDQVLTTLTTAAQLAPVPYLSSLSAVALSIFKTVQGAKDNQDGLGELAKTACDLASSVLHTYKELHSSNTGSTTSQDQSSFSSDSALNGHVEQLVETFTNINDWIIGMKSRKLVSKLLSYKSDLREIQKFRNQLRDAMDKFQLQSSITLRTNASQTEKNNVTRHEQTQERLIIIHEEMQVLIRRNSPISDPRTSSISSSSSKLTSHANITPRAGGSDTVIEPENPDGVGAATAMNLNGPLAMGILQPTSEDDSQPASFVEGNVPRPDIDATFIQENANDLRFGSVLVLQGNVPDLNVSGIPPKNAVVDNLIKERLGYVIRGQCMNIKRGCDTVVVYVDTRQMVFFT</sequence>
<dbReference type="Proteomes" id="UP001163846">
    <property type="component" value="Unassembled WGS sequence"/>
</dbReference>
<proteinExistence type="predicted"/>
<feature type="compositionally biased region" description="Low complexity" evidence="1">
    <location>
        <begin position="241"/>
        <end position="260"/>
    </location>
</feature>
<dbReference type="EMBL" id="MU806160">
    <property type="protein sequence ID" value="KAJ3838854.1"/>
    <property type="molecule type" value="Genomic_DNA"/>
</dbReference>
<name>A0AA38P9L6_9AGAR</name>
<feature type="region of interest" description="Disordered" evidence="1">
    <location>
        <begin position="240"/>
        <end position="281"/>
    </location>
</feature>
<reference evidence="2" key="1">
    <citation type="submission" date="2022-08" db="EMBL/GenBank/DDBJ databases">
        <authorList>
            <consortium name="DOE Joint Genome Institute"/>
            <person name="Min B."/>
            <person name="Riley R."/>
            <person name="Sierra-Patev S."/>
            <person name="Naranjo-Ortiz M."/>
            <person name="Looney B."/>
            <person name="Konkel Z."/>
            <person name="Slot J.C."/>
            <person name="Sakamoto Y."/>
            <person name="Steenwyk J.L."/>
            <person name="Rokas A."/>
            <person name="Carro J."/>
            <person name="Camarero S."/>
            <person name="Ferreira P."/>
            <person name="Molpeceres G."/>
            <person name="Ruiz-Duenas F.J."/>
            <person name="Serrano A."/>
            <person name="Henrissat B."/>
            <person name="Drula E."/>
            <person name="Hughes K.W."/>
            <person name="Mata J.L."/>
            <person name="Ishikawa N.K."/>
            <person name="Vargas-Isla R."/>
            <person name="Ushijima S."/>
            <person name="Smith C.A."/>
            <person name="Ahrendt S."/>
            <person name="Andreopoulos W."/>
            <person name="He G."/>
            <person name="Labutti K."/>
            <person name="Lipzen A."/>
            <person name="Ng V."/>
            <person name="Sandor L."/>
            <person name="Barry K."/>
            <person name="Martinez A.T."/>
            <person name="Xiao Y."/>
            <person name="Gibbons J.G."/>
            <person name="Terashima K."/>
            <person name="Hibbett D.S."/>
            <person name="Grigoriev I.V."/>
        </authorList>
    </citation>
    <scope>NUCLEOTIDE SEQUENCE</scope>
    <source>
        <strain evidence="2">TFB9207</strain>
    </source>
</reference>
<dbReference type="AlphaFoldDB" id="A0AA38P9L6"/>
<dbReference type="GO" id="GO:0007166">
    <property type="term" value="P:cell surface receptor signaling pathway"/>
    <property type="evidence" value="ECO:0007669"/>
    <property type="project" value="InterPro"/>
</dbReference>
<keyword evidence="3" id="KW-1185">Reference proteome</keyword>
<gene>
    <name evidence="2" type="ORF">F5878DRAFT_618277</name>
</gene>
<evidence type="ECO:0000256" key="1">
    <source>
        <dbReference type="SAM" id="MobiDB-lite"/>
    </source>
</evidence>
<organism evidence="2 3">
    <name type="scientific">Lentinula raphanica</name>
    <dbReference type="NCBI Taxonomy" id="153919"/>
    <lineage>
        <taxon>Eukaryota</taxon>
        <taxon>Fungi</taxon>
        <taxon>Dikarya</taxon>
        <taxon>Basidiomycota</taxon>
        <taxon>Agaricomycotina</taxon>
        <taxon>Agaricomycetes</taxon>
        <taxon>Agaricomycetidae</taxon>
        <taxon>Agaricales</taxon>
        <taxon>Marasmiineae</taxon>
        <taxon>Omphalotaceae</taxon>
        <taxon>Lentinula</taxon>
    </lineage>
</organism>